<evidence type="ECO:0000313" key="1">
    <source>
        <dbReference type="EMBL" id="MDN5212240.1"/>
    </source>
</evidence>
<dbReference type="RefSeq" id="WP_346757562.1">
    <property type="nucleotide sequence ID" value="NZ_JAUJEB010000001.1"/>
</dbReference>
<reference evidence="1" key="1">
    <citation type="submission" date="2023-06" db="EMBL/GenBank/DDBJ databases">
        <title>Genomic of Agaribacillus aureum.</title>
        <authorList>
            <person name="Wang G."/>
        </authorList>
    </citation>
    <scope>NUCLEOTIDE SEQUENCE</scope>
    <source>
        <strain evidence="1">BMA12</strain>
    </source>
</reference>
<proteinExistence type="predicted"/>
<accession>A0ABT8L600</accession>
<sequence length="371" mass="43694">MKKNHYIFIFCLLLCCQEPLKLSGLWYSPYNYRLKISDSVAMHFDTSFHVSGFLLNFTTKDTVEFIGRDTAKAYWTISEKTNKISIVKEANSFKGQYYPRSHILLVDSSQSWDTRYYRVEPLGQSSMPDNLQLYNELTNNMWRISMDTDEANYIEIIFGSNGNNILVQISHNRSLYTRNAIVSAYKYKNHYFLSLVTTNGFEEYLFHIKGKQKKNFEVGFYNFSRQQPEFHNVEMRKLNIIDQSKQDELKNTLIGTWRADDGYPVKADYFLNLQEYFDDYWKVKFVENSFKIEFGGKTIIENKTVSHAREIIGTWNLGENGKFIKLHSENRTDLASLKFLENNKICLTMDVEQINEENSFFGDIEFELIKN</sequence>
<keyword evidence="2" id="KW-1185">Reference proteome</keyword>
<dbReference type="EMBL" id="JAUJEB010000001">
    <property type="protein sequence ID" value="MDN5212240.1"/>
    <property type="molecule type" value="Genomic_DNA"/>
</dbReference>
<gene>
    <name evidence="1" type="ORF">QQ020_09265</name>
</gene>
<comment type="caution">
    <text evidence="1">The sequence shown here is derived from an EMBL/GenBank/DDBJ whole genome shotgun (WGS) entry which is preliminary data.</text>
</comment>
<evidence type="ECO:0008006" key="3">
    <source>
        <dbReference type="Google" id="ProtNLM"/>
    </source>
</evidence>
<dbReference type="Proteomes" id="UP001172083">
    <property type="component" value="Unassembled WGS sequence"/>
</dbReference>
<name>A0ABT8L600_9BACT</name>
<protein>
    <recommendedName>
        <fullName evidence="3">Lipoprotein</fullName>
    </recommendedName>
</protein>
<organism evidence="1 2">
    <name type="scientific">Agaribacillus aureus</name>
    <dbReference type="NCBI Taxonomy" id="3051825"/>
    <lineage>
        <taxon>Bacteria</taxon>
        <taxon>Pseudomonadati</taxon>
        <taxon>Bacteroidota</taxon>
        <taxon>Cytophagia</taxon>
        <taxon>Cytophagales</taxon>
        <taxon>Splendidivirgaceae</taxon>
        <taxon>Agaribacillus</taxon>
    </lineage>
</organism>
<evidence type="ECO:0000313" key="2">
    <source>
        <dbReference type="Proteomes" id="UP001172083"/>
    </source>
</evidence>